<evidence type="ECO:0000256" key="7">
    <source>
        <dbReference type="ARBA" id="ARBA00023295"/>
    </source>
</evidence>
<accession>A0AAD4HUX1</accession>
<protein>
    <recommendedName>
        <fullName evidence="12">GH18 domain-containing protein</fullName>
    </recommendedName>
</protein>
<dbReference type="GO" id="GO:0000272">
    <property type="term" value="P:polysaccharide catabolic process"/>
    <property type="evidence" value="ECO:0007669"/>
    <property type="project" value="UniProtKB-KW"/>
</dbReference>
<evidence type="ECO:0000256" key="2">
    <source>
        <dbReference type="ARBA" id="ARBA00004613"/>
    </source>
</evidence>
<evidence type="ECO:0000256" key="5">
    <source>
        <dbReference type="ARBA" id="ARBA00023024"/>
    </source>
</evidence>
<keyword evidence="5" id="KW-0146">Chitin degradation</keyword>
<dbReference type="Pfam" id="PF00704">
    <property type="entry name" value="Glyco_hydro_18"/>
    <property type="match status" value="1"/>
</dbReference>
<evidence type="ECO:0000256" key="8">
    <source>
        <dbReference type="ARBA" id="ARBA00023326"/>
    </source>
</evidence>
<reference evidence="13" key="1">
    <citation type="submission" date="2023-02" db="EMBL/GenBank/DDBJ databases">
        <authorList>
            <person name="Palmer J.M."/>
        </authorList>
    </citation>
    <scope>NUCLEOTIDE SEQUENCE</scope>
    <source>
        <strain evidence="13">FW57</strain>
    </source>
</reference>
<evidence type="ECO:0000256" key="1">
    <source>
        <dbReference type="ARBA" id="ARBA00000822"/>
    </source>
</evidence>
<evidence type="ECO:0000256" key="9">
    <source>
        <dbReference type="RuleBase" id="RU000489"/>
    </source>
</evidence>
<keyword evidence="3" id="KW-0964">Secreted</keyword>
<dbReference type="Gene3D" id="3.20.20.80">
    <property type="entry name" value="Glycosidases"/>
    <property type="match status" value="1"/>
</dbReference>
<evidence type="ECO:0000256" key="10">
    <source>
        <dbReference type="RuleBase" id="RU004453"/>
    </source>
</evidence>
<dbReference type="SUPFAM" id="SSF51445">
    <property type="entry name" value="(Trans)glycosidases"/>
    <property type="match status" value="1"/>
</dbReference>
<keyword evidence="4 9" id="KW-0378">Hydrolase</keyword>
<sequence length="376" mass="40698">MKPILPLLSSILGASALPFQPQTSVPPSDLPRLILYYQTTHDSAGRPISILPLVNTQHIALTHLIVGALHVNPNQTIHLNDHPPSHPIFHILWNETRILQSAGIKILAMLGGAARGSFSRATLDAPTTNSTAFESAYALLHQTITAHRLDGIDIDVEEPMSQEGITRLVDRLHADFGAGDNFTITLAPVASALLVGGVRGGNLSGFNYTALERSETGGKIAFYNAQFYNGFGDMASTALFDRVVRTGWDPRRVVVGQLTSPVHGGGFVGHERLRETVGALRERYGEIGGVVGWEYFNGVPGGLERPWRWAEVMTGILRPGAVPRLRITREKAEGLRSAWMLSAAAGMGLRGMGAAERWAGLRPSVDYFGMVNESID</sequence>
<dbReference type="PROSITE" id="PS01095">
    <property type="entry name" value="GH18_1"/>
    <property type="match status" value="1"/>
</dbReference>
<comment type="caution">
    <text evidence="13">The sequence shown here is derived from an EMBL/GenBank/DDBJ whole genome shotgun (WGS) entry which is preliminary data.</text>
</comment>
<comment type="catalytic activity">
    <reaction evidence="1">
        <text>Random endo-hydrolysis of N-acetyl-beta-D-glucosaminide (1-&gt;4)-beta-linkages in chitin and chitodextrins.</text>
        <dbReference type="EC" id="3.2.1.14"/>
    </reaction>
</comment>
<comment type="subcellular location">
    <subcellularLocation>
        <location evidence="2">Secreted</location>
    </subcellularLocation>
</comment>
<evidence type="ECO:0000313" key="14">
    <source>
        <dbReference type="Proteomes" id="UP001197093"/>
    </source>
</evidence>
<dbReference type="InterPro" id="IPR001579">
    <property type="entry name" value="Glyco_hydro_18_chit_AS"/>
</dbReference>
<dbReference type="EMBL" id="JAHCVI010000005">
    <property type="protein sequence ID" value="KAG7285002.1"/>
    <property type="molecule type" value="Genomic_DNA"/>
</dbReference>
<proteinExistence type="inferred from homology"/>
<gene>
    <name evidence="13" type="ORF">NEMBOFW57_009620</name>
</gene>
<organism evidence="13 14">
    <name type="scientific">Staphylotrichum longicolle</name>
    <dbReference type="NCBI Taxonomy" id="669026"/>
    <lineage>
        <taxon>Eukaryota</taxon>
        <taxon>Fungi</taxon>
        <taxon>Dikarya</taxon>
        <taxon>Ascomycota</taxon>
        <taxon>Pezizomycotina</taxon>
        <taxon>Sordariomycetes</taxon>
        <taxon>Sordariomycetidae</taxon>
        <taxon>Sordariales</taxon>
        <taxon>Chaetomiaceae</taxon>
        <taxon>Staphylotrichum</taxon>
    </lineage>
</organism>
<dbReference type="InterPro" id="IPR017853">
    <property type="entry name" value="GH"/>
</dbReference>
<name>A0AAD4HUX1_9PEZI</name>
<keyword evidence="7 9" id="KW-0326">Glycosidase</keyword>
<evidence type="ECO:0000256" key="4">
    <source>
        <dbReference type="ARBA" id="ARBA00022801"/>
    </source>
</evidence>
<evidence type="ECO:0000256" key="11">
    <source>
        <dbReference type="SAM" id="SignalP"/>
    </source>
</evidence>
<evidence type="ECO:0000256" key="6">
    <source>
        <dbReference type="ARBA" id="ARBA00023277"/>
    </source>
</evidence>
<dbReference type="AlphaFoldDB" id="A0AAD4HUX1"/>
<dbReference type="GO" id="GO:0006032">
    <property type="term" value="P:chitin catabolic process"/>
    <property type="evidence" value="ECO:0007669"/>
    <property type="project" value="UniProtKB-KW"/>
</dbReference>
<feature type="signal peptide" evidence="11">
    <location>
        <begin position="1"/>
        <end position="16"/>
    </location>
</feature>
<keyword evidence="8" id="KW-0624">Polysaccharide degradation</keyword>
<dbReference type="GO" id="GO:0008843">
    <property type="term" value="F:endochitinase activity"/>
    <property type="evidence" value="ECO:0007669"/>
    <property type="project" value="UniProtKB-EC"/>
</dbReference>
<keyword evidence="14" id="KW-1185">Reference proteome</keyword>
<evidence type="ECO:0000259" key="12">
    <source>
        <dbReference type="PROSITE" id="PS51910"/>
    </source>
</evidence>
<keyword evidence="6" id="KW-0119">Carbohydrate metabolism</keyword>
<comment type="similarity">
    <text evidence="10">Belongs to the glycosyl hydrolase 18 family.</text>
</comment>
<dbReference type="Proteomes" id="UP001197093">
    <property type="component" value="Unassembled WGS sequence"/>
</dbReference>
<dbReference type="PROSITE" id="PS51910">
    <property type="entry name" value="GH18_2"/>
    <property type="match status" value="1"/>
</dbReference>
<evidence type="ECO:0000313" key="13">
    <source>
        <dbReference type="EMBL" id="KAG7285002.1"/>
    </source>
</evidence>
<feature type="chain" id="PRO_5042054747" description="GH18 domain-containing protein" evidence="11">
    <location>
        <begin position="17"/>
        <end position="376"/>
    </location>
</feature>
<dbReference type="GO" id="GO:0005576">
    <property type="term" value="C:extracellular region"/>
    <property type="evidence" value="ECO:0007669"/>
    <property type="project" value="UniProtKB-SubCell"/>
</dbReference>
<keyword evidence="11" id="KW-0732">Signal</keyword>
<dbReference type="InterPro" id="IPR001223">
    <property type="entry name" value="Glyco_hydro18_cat"/>
</dbReference>
<evidence type="ECO:0000256" key="3">
    <source>
        <dbReference type="ARBA" id="ARBA00022525"/>
    </source>
</evidence>
<feature type="domain" description="GH18" evidence="12">
    <location>
        <begin position="31"/>
        <end position="320"/>
    </location>
</feature>